<keyword evidence="2" id="KW-1185">Reference proteome</keyword>
<evidence type="ECO:0000313" key="2">
    <source>
        <dbReference type="Proteomes" id="UP000007151"/>
    </source>
</evidence>
<comment type="caution">
    <text evidence="1">The sequence shown here is derived from an EMBL/GenBank/DDBJ whole genome shotgun (WGS) entry which is preliminary data.</text>
</comment>
<proteinExistence type="predicted"/>
<dbReference type="AlphaFoldDB" id="A0A212F5G5"/>
<evidence type="ECO:0000313" key="1">
    <source>
        <dbReference type="EMBL" id="OWR48970.1"/>
    </source>
</evidence>
<accession>A0A212F5G5</accession>
<protein>
    <submittedName>
        <fullName evidence="1">Uncharacterized protein</fullName>
    </submittedName>
</protein>
<dbReference type="eggNOG" id="ENOG502T7PR">
    <property type="taxonomic scope" value="Eukaryota"/>
</dbReference>
<organism evidence="1 2">
    <name type="scientific">Danaus plexippus plexippus</name>
    <dbReference type="NCBI Taxonomy" id="278856"/>
    <lineage>
        <taxon>Eukaryota</taxon>
        <taxon>Metazoa</taxon>
        <taxon>Ecdysozoa</taxon>
        <taxon>Arthropoda</taxon>
        <taxon>Hexapoda</taxon>
        <taxon>Insecta</taxon>
        <taxon>Pterygota</taxon>
        <taxon>Neoptera</taxon>
        <taxon>Endopterygota</taxon>
        <taxon>Lepidoptera</taxon>
        <taxon>Glossata</taxon>
        <taxon>Ditrysia</taxon>
        <taxon>Papilionoidea</taxon>
        <taxon>Nymphalidae</taxon>
        <taxon>Danainae</taxon>
        <taxon>Danaini</taxon>
        <taxon>Danaina</taxon>
        <taxon>Danaus</taxon>
        <taxon>Danaus</taxon>
    </lineage>
</organism>
<dbReference type="Proteomes" id="UP000007151">
    <property type="component" value="Unassembled WGS sequence"/>
</dbReference>
<sequence>MAKRANPYSEDFIQQSKIFVNLKQFNNNEDRLKKVYASQEIRTPPQLRSLSQEPITTVPPDPWLIGGGGHSVAFYFPASPLRDESADEPVPLR</sequence>
<dbReference type="KEGG" id="dpl:KGM_215348"/>
<dbReference type="InParanoid" id="A0A212F5G5"/>
<reference evidence="1 2" key="1">
    <citation type="journal article" date="2011" name="Cell">
        <title>The monarch butterfly genome yields insights into long-distance migration.</title>
        <authorList>
            <person name="Zhan S."/>
            <person name="Merlin C."/>
            <person name="Boore J.L."/>
            <person name="Reppert S.M."/>
        </authorList>
    </citation>
    <scope>NUCLEOTIDE SEQUENCE [LARGE SCALE GENOMIC DNA]</scope>
    <source>
        <strain evidence="1">F-2</strain>
    </source>
</reference>
<dbReference type="EMBL" id="AGBW02010203">
    <property type="protein sequence ID" value="OWR48970.1"/>
    <property type="molecule type" value="Genomic_DNA"/>
</dbReference>
<name>A0A212F5G5_DANPL</name>
<gene>
    <name evidence="1" type="ORF">KGM_215348</name>
</gene>